<reference evidence="1" key="1">
    <citation type="submission" date="2021-06" db="EMBL/GenBank/DDBJ databases">
        <authorList>
            <person name="Hodson N. C."/>
            <person name="Mongue J. A."/>
            <person name="Jaron S. K."/>
        </authorList>
    </citation>
    <scope>NUCLEOTIDE SEQUENCE</scope>
</reference>
<accession>A0A8J2KNW2</accession>
<dbReference type="AlphaFoldDB" id="A0A8J2KNW2"/>
<dbReference type="Proteomes" id="UP000708208">
    <property type="component" value="Unassembled WGS sequence"/>
</dbReference>
<evidence type="ECO:0000313" key="1">
    <source>
        <dbReference type="EMBL" id="CAG7816497.1"/>
    </source>
</evidence>
<feature type="non-terminal residue" evidence="1">
    <location>
        <position position="75"/>
    </location>
</feature>
<comment type="caution">
    <text evidence="1">The sequence shown here is derived from an EMBL/GenBank/DDBJ whole genome shotgun (WGS) entry which is preliminary data.</text>
</comment>
<keyword evidence="2" id="KW-1185">Reference proteome</keyword>
<evidence type="ECO:0000313" key="2">
    <source>
        <dbReference type="Proteomes" id="UP000708208"/>
    </source>
</evidence>
<organism evidence="1 2">
    <name type="scientific">Allacma fusca</name>
    <dbReference type="NCBI Taxonomy" id="39272"/>
    <lineage>
        <taxon>Eukaryota</taxon>
        <taxon>Metazoa</taxon>
        <taxon>Ecdysozoa</taxon>
        <taxon>Arthropoda</taxon>
        <taxon>Hexapoda</taxon>
        <taxon>Collembola</taxon>
        <taxon>Symphypleona</taxon>
        <taxon>Sminthuridae</taxon>
        <taxon>Allacma</taxon>
    </lineage>
</organism>
<gene>
    <name evidence="1" type="ORF">AFUS01_LOCUS27114</name>
</gene>
<sequence>MVSEARMAVFTTRKRYHIATLISTLSVSVWGCHWDACEDFVRDRETLIDASIAGDSGPDPLPDIRDHPCHYAIDL</sequence>
<proteinExistence type="predicted"/>
<protein>
    <submittedName>
        <fullName evidence="1">Uncharacterized protein</fullName>
    </submittedName>
</protein>
<name>A0A8J2KNW2_9HEXA</name>
<dbReference type="EMBL" id="CAJVCH010371464">
    <property type="protein sequence ID" value="CAG7816497.1"/>
    <property type="molecule type" value="Genomic_DNA"/>
</dbReference>